<dbReference type="Gene3D" id="3.30.40.10">
    <property type="entry name" value="Zinc/RING finger domain, C3HC4 (zinc finger)"/>
    <property type="match status" value="1"/>
</dbReference>
<evidence type="ECO:0000313" key="6">
    <source>
        <dbReference type="EMBL" id="CAI5453523.1"/>
    </source>
</evidence>
<dbReference type="OrthoDB" id="654191at2759"/>
<keyword evidence="1" id="KW-0479">Metal-binding</keyword>
<dbReference type="InterPro" id="IPR013083">
    <property type="entry name" value="Znf_RING/FYVE/PHD"/>
</dbReference>
<dbReference type="InterPro" id="IPR001841">
    <property type="entry name" value="Znf_RING"/>
</dbReference>
<dbReference type="InterPro" id="IPR017907">
    <property type="entry name" value="Znf_RING_CS"/>
</dbReference>
<gene>
    <name evidence="6" type="ORF">CAMP_LOCUS16160</name>
</gene>
<proteinExistence type="predicted"/>
<reference evidence="6" key="1">
    <citation type="submission" date="2022-11" db="EMBL/GenBank/DDBJ databases">
        <authorList>
            <person name="Kikuchi T."/>
        </authorList>
    </citation>
    <scope>NUCLEOTIDE SEQUENCE</scope>
    <source>
        <strain evidence="6">PS1010</strain>
    </source>
</reference>
<name>A0A9P1J1Y2_9PELO</name>
<evidence type="ECO:0000256" key="1">
    <source>
        <dbReference type="ARBA" id="ARBA00022723"/>
    </source>
</evidence>
<accession>A0A9P1J1Y2</accession>
<dbReference type="Proteomes" id="UP001152747">
    <property type="component" value="Unassembled WGS sequence"/>
</dbReference>
<evidence type="ECO:0000256" key="3">
    <source>
        <dbReference type="ARBA" id="ARBA00022833"/>
    </source>
</evidence>
<dbReference type="SUPFAM" id="SSF57850">
    <property type="entry name" value="RING/U-box"/>
    <property type="match status" value="1"/>
</dbReference>
<dbReference type="GO" id="GO:0008270">
    <property type="term" value="F:zinc ion binding"/>
    <property type="evidence" value="ECO:0007669"/>
    <property type="project" value="UniProtKB-KW"/>
</dbReference>
<dbReference type="PANTHER" id="PTHR47156">
    <property type="entry name" value="PROTEIN CBG20824"/>
    <property type="match status" value="1"/>
</dbReference>
<dbReference type="PROSITE" id="PS50089">
    <property type="entry name" value="ZF_RING_2"/>
    <property type="match status" value="1"/>
</dbReference>
<dbReference type="PROSITE" id="PS00518">
    <property type="entry name" value="ZF_RING_1"/>
    <property type="match status" value="1"/>
</dbReference>
<comment type="caution">
    <text evidence="6">The sequence shown here is derived from an EMBL/GenBank/DDBJ whole genome shotgun (WGS) entry which is preliminary data.</text>
</comment>
<dbReference type="PANTHER" id="PTHR47156:SF10">
    <property type="entry name" value="E3 UBIQUITIN-PROTEIN LIGASE TRIM-21-RELATED"/>
    <property type="match status" value="1"/>
</dbReference>
<evidence type="ECO:0000259" key="5">
    <source>
        <dbReference type="PROSITE" id="PS50089"/>
    </source>
</evidence>
<dbReference type="InterPro" id="IPR052667">
    <property type="entry name" value="E3_ubiquitin-ligase_RING"/>
</dbReference>
<protein>
    <recommendedName>
        <fullName evidence="5">RING-type domain-containing protein</fullName>
    </recommendedName>
</protein>
<dbReference type="SMART" id="SM00184">
    <property type="entry name" value="RING"/>
    <property type="match status" value="1"/>
</dbReference>
<dbReference type="Pfam" id="PF13445">
    <property type="entry name" value="zf-RING_UBOX"/>
    <property type="match status" value="1"/>
</dbReference>
<dbReference type="EMBL" id="CANHGI010000005">
    <property type="protein sequence ID" value="CAI5453523.1"/>
    <property type="molecule type" value="Genomic_DNA"/>
</dbReference>
<dbReference type="AlphaFoldDB" id="A0A9P1J1Y2"/>
<evidence type="ECO:0000256" key="2">
    <source>
        <dbReference type="ARBA" id="ARBA00022771"/>
    </source>
</evidence>
<feature type="domain" description="RING-type" evidence="5">
    <location>
        <begin position="9"/>
        <end position="53"/>
    </location>
</feature>
<sequence>MDNESIFTCSICYLEYDEGVNCPKVLKCGHTFCDSCVKHNIQNRTTIACFKCRAESDLNTTLLDWFYQDVALLFYWEQWGGPTLKTLNVPNPVVVENVEELNLPTCRLCDVEKISKFCDNAECSLHELKTLCSNCFVELHPECWSMSIANANLKLNKQVEMFIDKKLIESDKSNEMKGKIEEELKKKQDDQNRKIDEYYEKFRKEIEDYCRRSKEQLNHLMNLYRNETTARIAKELDVISIKAYQAQELRDNHSQDLINVYPELFELFQSTSGVSEPIQYNFKDPKVQPNGLKWFPTYDIMVIGDWEIGQIWFFELLKEKSFGVTETEGKCELYYGATQLCFHFTAPASIQIKYKLHFTQFENAHPQTDCKVITITDRRNQRNSFYLPIDPVEQSKAERIIHEILRDTFF</sequence>
<organism evidence="6 7">
    <name type="scientific">Caenorhabditis angaria</name>
    <dbReference type="NCBI Taxonomy" id="860376"/>
    <lineage>
        <taxon>Eukaryota</taxon>
        <taxon>Metazoa</taxon>
        <taxon>Ecdysozoa</taxon>
        <taxon>Nematoda</taxon>
        <taxon>Chromadorea</taxon>
        <taxon>Rhabditida</taxon>
        <taxon>Rhabditina</taxon>
        <taxon>Rhabditomorpha</taxon>
        <taxon>Rhabditoidea</taxon>
        <taxon>Rhabditidae</taxon>
        <taxon>Peloderinae</taxon>
        <taxon>Caenorhabditis</taxon>
    </lineage>
</organism>
<dbReference type="InterPro" id="IPR027370">
    <property type="entry name" value="Znf-RING_euk"/>
</dbReference>
<keyword evidence="2 4" id="KW-0863">Zinc-finger</keyword>
<keyword evidence="3" id="KW-0862">Zinc</keyword>
<keyword evidence="7" id="KW-1185">Reference proteome</keyword>
<evidence type="ECO:0000256" key="4">
    <source>
        <dbReference type="PROSITE-ProRule" id="PRU00175"/>
    </source>
</evidence>
<evidence type="ECO:0000313" key="7">
    <source>
        <dbReference type="Proteomes" id="UP001152747"/>
    </source>
</evidence>